<evidence type="ECO:0000313" key="2">
    <source>
        <dbReference type="Proteomes" id="UP001164250"/>
    </source>
</evidence>
<gene>
    <name evidence="1" type="ORF">Patl1_01093</name>
</gene>
<dbReference type="Proteomes" id="UP001164250">
    <property type="component" value="Chromosome 1"/>
</dbReference>
<proteinExistence type="predicted"/>
<protein>
    <submittedName>
        <fullName evidence="1">Uncharacterized protein</fullName>
    </submittedName>
</protein>
<keyword evidence="2" id="KW-1185">Reference proteome</keyword>
<name>A0ACC1CBR0_9ROSI</name>
<sequence>MYHHIVISIVVIVIYNYANFNPDSAYNLLRCSKCSYASSLVYREYSLSLQNRACPVPHIQVSCIKQNSRKPRKIANFNGAAETEEETGKDPNGDKANSGPGAIITSGFGGLGLEGIVGRDDSVGEGAIPLGVGNKGVMSGDKVGAEAMGIGALGKNAGAADIVETCACI</sequence>
<evidence type="ECO:0000313" key="1">
    <source>
        <dbReference type="EMBL" id="KAJ0113041.1"/>
    </source>
</evidence>
<accession>A0ACC1CBR0</accession>
<dbReference type="EMBL" id="CM047897">
    <property type="protein sequence ID" value="KAJ0113041.1"/>
    <property type="molecule type" value="Genomic_DNA"/>
</dbReference>
<reference evidence="2" key="1">
    <citation type="journal article" date="2023" name="G3 (Bethesda)">
        <title>Genome assembly and association tests identify interacting loci associated with vigor, precocity, and sex in interspecific pistachio rootstocks.</title>
        <authorList>
            <person name="Palmer W."/>
            <person name="Jacygrad E."/>
            <person name="Sagayaradj S."/>
            <person name="Cavanaugh K."/>
            <person name="Han R."/>
            <person name="Bertier L."/>
            <person name="Beede B."/>
            <person name="Kafkas S."/>
            <person name="Golino D."/>
            <person name="Preece J."/>
            <person name="Michelmore R."/>
        </authorList>
    </citation>
    <scope>NUCLEOTIDE SEQUENCE [LARGE SCALE GENOMIC DNA]</scope>
</reference>
<comment type="caution">
    <text evidence="1">The sequence shown here is derived from an EMBL/GenBank/DDBJ whole genome shotgun (WGS) entry which is preliminary data.</text>
</comment>
<organism evidence="1 2">
    <name type="scientific">Pistacia atlantica</name>
    <dbReference type="NCBI Taxonomy" id="434234"/>
    <lineage>
        <taxon>Eukaryota</taxon>
        <taxon>Viridiplantae</taxon>
        <taxon>Streptophyta</taxon>
        <taxon>Embryophyta</taxon>
        <taxon>Tracheophyta</taxon>
        <taxon>Spermatophyta</taxon>
        <taxon>Magnoliopsida</taxon>
        <taxon>eudicotyledons</taxon>
        <taxon>Gunneridae</taxon>
        <taxon>Pentapetalae</taxon>
        <taxon>rosids</taxon>
        <taxon>malvids</taxon>
        <taxon>Sapindales</taxon>
        <taxon>Anacardiaceae</taxon>
        <taxon>Pistacia</taxon>
    </lineage>
</organism>